<dbReference type="Proteomes" id="UP000500755">
    <property type="component" value="Chromosome"/>
</dbReference>
<evidence type="ECO:0008006" key="5">
    <source>
        <dbReference type="Google" id="ProtNLM"/>
    </source>
</evidence>
<proteinExistence type="predicted"/>
<reference evidence="3 4" key="1">
    <citation type="submission" date="2020-05" db="EMBL/GenBank/DDBJ databases">
        <title>Complete genome sequence of Alicycliphilus denitrificans DP3.</title>
        <authorList>
            <person name="Chen X."/>
        </authorList>
    </citation>
    <scope>NUCLEOTIDE SEQUENCE [LARGE SCALE GENOMIC DNA]</scope>
    <source>
        <strain evidence="3 4">DP3</strain>
    </source>
</reference>
<dbReference type="InterPro" id="IPR052513">
    <property type="entry name" value="Thioester_dehydratase-like"/>
</dbReference>
<evidence type="ECO:0000313" key="3">
    <source>
        <dbReference type="EMBL" id="QKD45722.1"/>
    </source>
</evidence>
<dbReference type="InterPro" id="IPR012340">
    <property type="entry name" value="NA-bd_OB-fold"/>
</dbReference>
<dbReference type="Gene3D" id="6.10.30.10">
    <property type="match status" value="1"/>
</dbReference>
<evidence type="ECO:0000259" key="2">
    <source>
        <dbReference type="Pfam" id="PF12172"/>
    </source>
</evidence>
<dbReference type="Pfam" id="PF12172">
    <property type="entry name" value="zf-ChsH2"/>
    <property type="match status" value="1"/>
</dbReference>
<sequence length="141" mass="15909">MIVSKENKPLPVITDQTRPFWSAAKEGRFVMQKCQACGTFNFQPKPWCIECGCRDLEWAPAKPFGVVYSFTVSRSIAMNLAGWQDEMPLVMCLIDLDDGARMYGQLTDVDPETVRVGMRVAVHCESISEEAGIPKFRPHHD</sequence>
<dbReference type="EMBL" id="CP051298">
    <property type="protein sequence ID" value="QKD45722.1"/>
    <property type="molecule type" value="Genomic_DNA"/>
</dbReference>
<dbReference type="PANTHER" id="PTHR34075">
    <property type="entry name" value="BLR3430 PROTEIN"/>
    <property type="match status" value="1"/>
</dbReference>
<gene>
    <name evidence="3" type="ORF">HF896_19800</name>
</gene>
<organism evidence="3 4">
    <name type="scientific">Alicycliphilus denitrificans</name>
    <dbReference type="NCBI Taxonomy" id="179636"/>
    <lineage>
        <taxon>Bacteria</taxon>
        <taxon>Pseudomonadati</taxon>
        <taxon>Pseudomonadota</taxon>
        <taxon>Betaproteobacteria</taxon>
        <taxon>Burkholderiales</taxon>
        <taxon>Comamonadaceae</taxon>
        <taxon>Alicycliphilus</taxon>
    </lineage>
</organism>
<dbReference type="AlphaFoldDB" id="A0A858ZYH5"/>
<dbReference type="SUPFAM" id="SSF50249">
    <property type="entry name" value="Nucleic acid-binding proteins"/>
    <property type="match status" value="1"/>
</dbReference>
<feature type="domain" description="ChsH2 rubredoxin-like zinc ribbon" evidence="2">
    <location>
        <begin position="21"/>
        <end position="57"/>
    </location>
</feature>
<dbReference type="InterPro" id="IPR002878">
    <property type="entry name" value="ChsH2_C"/>
</dbReference>
<dbReference type="RefSeq" id="WP_168728087.1">
    <property type="nucleotide sequence ID" value="NZ_CP051298.1"/>
</dbReference>
<evidence type="ECO:0000259" key="1">
    <source>
        <dbReference type="Pfam" id="PF01796"/>
    </source>
</evidence>
<name>A0A858ZYH5_9BURK</name>
<dbReference type="InterPro" id="IPR022002">
    <property type="entry name" value="ChsH2_Znr"/>
</dbReference>
<accession>A0A858ZYH5</accession>
<dbReference type="PANTHER" id="PTHR34075:SF5">
    <property type="entry name" value="BLR3430 PROTEIN"/>
    <property type="match status" value="1"/>
</dbReference>
<feature type="domain" description="ChsH2 C-terminal OB-fold" evidence="1">
    <location>
        <begin position="58"/>
        <end position="123"/>
    </location>
</feature>
<dbReference type="Pfam" id="PF01796">
    <property type="entry name" value="OB_ChsH2_C"/>
    <property type="match status" value="1"/>
</dbReference>
<evidence type="ECO:0000313" key="4">
    <source>
        <dbReference type="Proteomes" id="UP000500755"/>
    </source>
</evidence>
<protein>
    <recommendedName>
        <fullName evidence="5">Zn-ribbon domain-containing OB-fold protein</fullName>
    </recommendedName>
</protein>